<dbReference type="OrthoDB" id="9429405at2"/>
<protein>
    <submittedName>
        <fullName evidence="1">Uncharacterized protein</fullName>
    </submittedName>
</protein>
<dbReference type="Proteomes" id="UP000809440">
    <property type="component" value="Unassembled WGS sequence"/>
</dbReference>
<dbReference type="SUPFAM" id="SSF48150">
    <property type="entry name" value="DNA-glycosylase"/>
    <property type="match status" value="1"/>
</dbReference>
<reference evidence="1 4" key="1">
    <citation type="submission" date="2021-01" db="EMBL/GenBank/DDBJ databases">
        <title>Diatom-associated Roseobacters Show Island Model of Population Structure.</title>
        <authorList>
            <person name="Qu L."/>
            <person name="Feng X."/>
            <person name="Chen Y."/>
            <person name="Li L."/>
            <person name="Wang X."/>
            <person name="Hu Z."/>
            <person name="Wang H."/>
            <person name="Luo H."/>
        </authorList>
    </citation>
    <scope>NUCLEOTIDE SEQUENCE</scope>
    <source>
        <strain evidence="2 4">CC28-63</strain>
        <strain evidence="1">CC28-69</strain>
    </source>
</reference>
<dbReference type="AlphaFoldDB" id="A0A9Q2S299"/>
<dbReference type="GeneID" id="62639741"/>
<dbReference type="Gene3D" id="1.10.1670.10">
    <property type="entry name" value="Helix-hairpin-Helix base-excision DNA repair enzymes (C-terminal)"/>
    <property type="match status" value="1"/>
</dbReference>
<name>A0A9Q2S299_9RHOB</name>
<dbReference type="RefSeq" id="WP_139834085.1">
    <property type="nucleotide sequence ID" value="NZ_JAFBWU010000033.1"/>
</dbReference>
<dbReference type="Proteomes" id="UP000755667">
    <property type="component" value="Unassembled WGS sequence"/>
</dbReference>
<gene>
    <name evidence="1" type="ORF">JQX41_23150</name>
    <name evidence="2" type="ORF">JQX48_23185</name>
</gene>
<organism evidence="1 3">
    <name type="scientific">Marivita cryptomonadis</name>
    <dbReference type="NCBI Taxonomy" id="505252"/>
    <lineage>
        <taxon>Bacteria</taxon>
        <taxon>Pseudomonadati</taxon>
        <taxon>Pseudomonadota</taxon>
        <taxon>Alphaproteobacteria</taxon>
        <taxon>Rhodobacterales</taxon>
        <taxon>Roseobacteraceae</taxon>
        <taxon>Marivita</taxon>
    </lineage>
</organism>
<evidence type="ECO:0000313" key="3">
    <source>
        <dbReference type="Proteomes" id="UP000755667"/>
    </source>
</evidence>
<comment type="caution">
    <text evidence="1">The sequence shown here is derived from an EMBL/GenBank/DDBJ whole genome shotgun (WGS) entry which is preliminary data.</text>
</comment>
<proteinExistence type="predicted"/>
<accession>A0A9Q2S299</accession>
<dbReference type="GO" id="GO:0003824">
    <property type="term" value="F:catalytic activity"/>
    <property type="evidence" value="ECO:0007669"/>
    <property type="project" value="InterPro"/>
</dbReference>
<dbReference type="EMBL" id="JAFBXF010000033">
    <property type="protein sequence ID" value="MBM2419885.1"/>
    <property type="molecule type" value="Genomic_DNA"/>
</dbReference>
<dbReference type="InterPro" id="IPR011257">
    <property type="entry name" value="DNA_glycosylase"/>
</dbReference>
<dbReference type="GO" id="GO:0006281">
    <property type="term" value="P:DNA repair"/>
    <property type="evidence" value="ECO:0007669"/>
    <property type="project" value="InterPro"/>
</dbReference>
<dbReference type="EMBL" id="JAFBXE010000033">
    <property type="protein sequence ID" value="MBM2415211.1"/>
    <property type="molecule type" value="Genomic_DNA"/>
</dbReference>
<sequence length="249" mass="28208">MADELLKKPEKIIERLAHLSAKEFAGWLMEYPKQERVRAIERTKLLRNVGKVIQEKWNGDAGQILSDCNGQLTGNQGFLALLDEFEAFSADPLRKKSQVLAHDLLREGAIDFIDKEKIAPAIDYHIIRSYLRTGRVVPKDTSLNPYLSGHPNPRPRLVTKLRETVAQAAELTAFYAGISVPDLNYVEWQIGRAICTAKNPSCTHVERGNMPNDVANLVELACPYSSFCEAHLIDEYQMYQEPVFDKGFY</sequence>
<evidence type="ECO:0000313" key="4">
    <source>
        <dbReference type="Proteomes" id="UP000809440"/>
    </source>
</evidence>
<dbReference type="InterPro" id="IPR023170">
    <property type="entry name" value="HhH_base_excis_C"/>
</dbReference>
<evidence type="ECO:0000313" key="2">
    <source>
        <dbReference type="EMBL" id="MBM2419885.1"/>
    </source>
</evidence>
<evidence type="ECO:0000313" key="1">
    <source>
        <dbReference type="EMBL" id="MBM2415211.1"/>
    </source>
</evidence>
<keyword evidence="4" id="KW-1185">Reference proteome</keyword>